<dbReference type="SUPFAM" id="SSF53335">
    <property type="entry name" value="S-adenosyl-L-methionine-dependent methyltransferases"/>
    <property type="match status" value="2"/>
</dbReference>
<dbReference type="EMBL" id="JAIBOA010000007">
    <property type="protein sequence ID" value="MBW8483252.1"/>
    <property type="molecule type" value="Genomic_DNA"/>
</dbReference>
<sequence length="475" mass="51040">MDHTAARPFDALGERYERAYGHLRERHAALDWLCARLPAGARVLDVGCGTGRPAAARLAAAGFGVTGIDVSATMVQIAARQVPGARFHHADVRDFAAEPGGYDAVVAFFPFLQMPRRDLDRVLARMISWVAPGGHLLLAAVPLDAEDRAITWLGQPVRASGLPAPAYAERLTAAGLTVLHARVSEFVPDYPGMGPERHVFCYARRPGGPPAPAHELCGPHPLPERHRGPLPYVPAGWLPFERRLDRGDVHVVANAVAGNTRVLDVGGGSGTIARAIAARTGDCVIVDPGVEAVTLKQLQLTPGRAERLPFRDGAFDAVVAAWTLHHADDLVTSVAEMARVCDAAHPAARIVVVQGAPDSQVTALINEVCAPIAGEPPSHQGFLLGRAATVLSRHGYTDVAFRRVPLNVRFPEREPSQRAGLAAETLASLWYHGHPRHRQMRKALVQRTREHFAGGATTLRADGVMMTARPPRLDP</sequence>
<dbReference type="PANTHER" id="PTHR43464">
    <property type="entry name" value="METHYLTRANSFERASE"/>
    <property type="match status" value="1"/>
</dbReference>
<dbReference type="PANTHER" id="PTHR43464:SF19">
    <property type="entry name" value="UBIQUINONE BIOSYNTHESIS O-METHYLTRANSFERASE, MITOCHONDRIAL"/>
    <property type="match status" value="1"/>
</dbReference>
<gene>
    <name evidence="6" type="ORF">K1Y72_12785</name>
</gene>
<protein>
    <submittedName>
        <fullName evidence="6">Methyltransferase domain-containing protein</fullName>
    </submittedName>
</protein>
<dbReference type="Pfam" id="PF13649">
    <property type="entry name" value="Methyltransf_25"/>
    <property type="match status" value="1"/>
</dbReference>
<reference evidence="6 7" key="1">
    <citation type="submission" date="2021-07" db="EMBL/GenBank/DDBJ databases">
        <title>Actinomadura sp. PM05-2 isolated from lichen.</title>
        <authorList>
            <person name="Somphong A."/>
            <person name="Phongsopitanun W."/>
            <person name="Tanasupawat S."/>
            <person name="Peongsungnone V."/>
        </authorList>
    </citation>
    <scope>NUCLEOTIDE SEQUENCE [LARGE SCALE GENOMIC DNA]</scope>
    <source>
        <strain evidence="6 7">PM05-2</strain>
    </source>
</reference>
<evidence type="ECO:0000256" key="3">
    <source>
        <dbReference type="ARBA" id="ARBA00022691"/>
    </source>
</evidence>
<dbReference type="Pfam" id="PF08241">
    <property type="entry name" value="Methyltransf_11"/>
    <property type="match status" value="1"/>
</dbReference>
<dbReference type="RefSeq" id="WP_220166352.1">
    <property type="nucleotide sequence ID" value="NZ_JAIBOA010000007.1"/>
</dbReference>
<dbReference type="GO" id="GO:0032259">
    <property type="term" value="P:methylation"/>
    <property type="evidence" value="ECO:0007669"/>
    <property type="project" value="UniProtKB-KW"/>
</dbReference>
<evidence type="ECO:0000259" key="4">
    <source>
        <dbReference type="Pfam" id="PF08241"/>
    </source>
</evidence>
<keyword evidence="1 6" id="KW-0489">Methyltransferase</keyword>
<evidence type="ECO:0000313" key="7">
    <source>
        <dbReference type="Proteomes" id="UP000774570"/>
    </source>
</evidence>
<evidence type="ECO:0000256" key="1">
    <source>
        <dbReference type="ARBA" id="ARBA00022603"/>
    </source>
</evidence>
<dbReference type="InterPro" id="IPR041698">
    <property type="entry name" value="Methyltransf_25"/>
</dbReference>
<dbReference type="Proteomes" id="UP000774570">
    <property type="component" value="Unassembled WGS sequence"/>
</dbReference>
<evidence type="ECO:0000313" key="6">
    <source>
        <dbReference type="EMBL" id="MBW8483252.1"/>
    </source>
</evidence>
<keyword evidence="2" id="KW-0808">Transferase</keyword>
<feature type="domain" description="Methyltransferase" evidence="5">
    <location>
        <begin position="43"/>
        <end position="134"/>
    </location>
</feature>
<comment type="caution">
    <text evidence="6">The sequence shown here is derived from an EMBL/GenBank/DDBJ whole genome shotgun (WGS) entry which is preliminary data.</text>
</comment>
<dbReference type="Gene3D" id="3.40.50.150">
    <property type="entry name" value="Vaccinia Virus protein VP39"/>
    <property type="match status" value="2"/>
</dbReference>
<accession>A0ABS7FUI9</accession>
<keyword evidence="3" id="KW-0949">S-adenosyl-L-methionine</keyword>
<dbReference type="GO" id="GO:0008168">
    <property type="term" value="F:methyltransferase activity"/>
    <property type="evidence" value="ECO:0007669"/>
    <property type="project" value="UniProtKB-KW"/>
</dbReference>
<proteinExistence type="predicted"/>
<evidence type="ECO:0000259" key="5">
    <source>
        <dbReference type="Pfam" id="PF13649"/>
    </source>
</evidence>
<evidence type="ECO:0000256" key="2">
    <source>
        <dbReference type="ARBA" id="ARBA00022679"/>
    </source>
</evidence>
<dbReference type="CDD" id="cd02440">
    <property type="entry name" value="AdoMet_MTases"/>
    <property type="match status" value="2"/>
</dbReference>
<dbReference type="InterPro" id="IPR013216">
    <property type="entry name" value="Methyltransf_11"/>
</dbReference>
<organism evidence="6 7">
    <name type="scientific">Actinomadura parmotrematis</name>
    <dbReference type="NCBI Taxonomy" id="2864039"/>
    <lineage>
        <taxon>Bacteria</taxon>
        <taxon>Bacillati</taxon>
        <taxon>Actinomycetota</taxon>
        <taxon>Actinomycetes</taxon>
        <taxon>Streptosporangiales</taxon>
        <taxon>Thermomonosporaceae</taxon>
        <taxon>Actinomadura</taxon>
    </lineage>
</organism>
<keyword evidence="7" id="KW-1185">Reference proteome</keyword>
<feature type="domain" description="Methyltransferase type 11" evidence="4">
    <location>
        <begin position="263"/>
        <end position="341"/>
    </location>
</feature>
<name>A0ABS7FUI9_9ACTN</name>
<dbReference type="InterPro" id="IPR029063">
    <property type="entry name" value="SAM-dependent_MTases_sf"/>
</dbReference>